<dbReference type="NCBIfam" id="NF002829">
    <property type="entry name" value="PRK03007.1"/>
    <property type="match status" value="1"/>
</dbReference>
<dbReference type="EMBL" id="JTJZ01000018">
    <property type="protein sequence ID" value="KHS52626.1"/>
    <property type="molecule type" value="Genomic_DNA"/>
</dbReference>
<evidence type="ECO:0000256" key="2">
    <source>
        <dbReference type="HAMAP-Rule" id="MF_01212"/>
    </source>
</evidence>
<dbReference type="PANTHER" id="PTHR11373">
    <property type="entry name" value="DEOXYNUCLEOSIDE TRIPHOSPHATE TRIPHOSPHOHYDROLASE"/>
    <property type="match status" value="1"/>
</dbReference>
<dbReference type="GO" id="GO:0006203">
    <property type="term" value="P:dGTP catabolic process"/>
    <property type="evidence" value="ECO:0007669"/>
    <property type="project" value="TreeGrafter"/>
</dbReference>
<evidence type="ECO:0000313" key="5">
    <source>
        <dbReference type="Proteomes" id="UP000031488"/>
    </source>
</evidence>
<dbReference type="CDD" id="cd00077">
    <property type="entry name" value="HDc"/>
    <property type="match status" value="1"/>
</dbReference>
<dbReference type="PROSITE" id="PS51831">
    <property type="entry name" value="HD"/>
    <property type="match status" value="1"/>
</dbReference>
<sequence>MPFDTHPHTSVRTGTVAVYSPWDEERWVSEPAKNPRRSAFQRDRARVLHSSGLRRLGAKTQVVSPGTDDFVRTRLTHSLEVAQVGRELARYLGCDPDIVDTACLSHDLGHPPFGHHGETILDALCKDIGGFEGNAQTLRLVTRIEPKVIADDGRPAGLNLSRASLDALTKYPWPRSEASAGRRDSGVRKFGVYDDDRAVFDFYREGVDNGQKCIEAQVMDLADDISYSVHDVEDAIVAGHLDLADFAADDRRAELFEITRQWYLPETTDAEMDKALGRLQAAAYWPKETFDGSRRAQAGLKHMTSQLIGRFVGSAESATREEFGWEPLARYSASLVVPESTTVEIAVLKGMATLTVMVAEDRLRLHDIQAAVINELADWYWQSPDKLDPMFRADHAEAADDPARLRVIVDQIASLTDHSAWALYHHLNAGAEDRL</sequence>
<dbReference type="InterPro" id="IPR023023">
    <property type="entry name" value="dNTPase_2"/>
</dbReference>
<dbReference type="Pfam" id="PF13286">
    <property type="entry name" value="HD_assoc"/>
    <property type="match status" value="1"/>
</dbReference>
<evidence type="ECO:0000259" key="3">
    <source>
        <dbReference type="PROSITE" id="PS51831"/>
    </source>
</evidence>
<dbReference type="PANTHER" id="PTHR11373:SF32">
    <property type="entry name" value="DEOXYGUANOSINETRIPHOSPHATE TRIPHOSPHOHYDROLASE"/>
    <property type="match status" value="1"/>
</dbReference>
<dbReference type="Pfam" id="PF01966">
    <property type="entry name" value="HD"/>
    <property type="match status" value="1"/>
</dbReference>
<name>A0A0B9AAK9_BRELN</name>
<organism evidence="4 5">
    <name type="scientific">Brevibacterium linens</name>
    <dbReference type="NCBI Taxonomy" id="1703"/>
    <lineage>
        <taxon>Bacteria</taxon>
        <taxon>Bacillati</taxon>
        <taxon>Actinomycetota</taxon>
        <taxon>Actinomycetes</taxon>
        <taxon>Micrococcales</taxon>
        <taxon>Brevibacteriaceae</taxon>
        <taxon>Brevibacterium</taxon>
    </lineage>
</organism>
<protein>
    <recommendedName>
        <fullName evidence="2">Deoxyguanosinetriphosphate triphosphohydrolase-like protein</fullName>
    </recommendedName>
</protein>
<proteinExistence type="inferred from homology"/>
<gene>
    <name evidence="4" type="ORF">AE0388_1609</name>
</gene>
<dbReference type="InterPro" id="IPR003607">
    <property type="entry name" value="HD/PDEase_dom"/>
</dbReference>
<comment type="caution">
    <text evidence="4">The sequence shown here is derived from an EMBL/GenBank/DDBJ whole genome shotgun (WGS) entry which is preliminary data.</text>
</comment>
<keyword evidence="1 2" id="KW-0378">Hydrolase</keyword>
<dbReference type="InterPro" id="IPR026875">
    <property type="entry name" value="PHydrolase_assoc_dom"/>
</dbReference>
<dbReference type="AlphaFoldDB" id="A0A0B9AAK9"/>
<dbReference type="Gene3D" id="1.10.3210.10">
    <property type="entry name" value="Hypothetical protein af1432"/>
    <property type="match status" value="1"/>
</dbReference>
<evidence type="ECO:0000313" key="4">
    <source>
        <dbReference type="EMBL" id="KHS52626.1"/>
    </source>
</evidence>
<dbReference type="RefSeq" id="WP_039208954.1">
    <property type="nucleotide sequence ID" value="NZ_CP186330.1"/>
</dbReference>
<dbReference type="InterPro" id="IPR006261">
    <property type="entry name" value="dGTPase"/>
</dbReference>
<keyword evidence="5" id="KW-1185">Reference proteome</keyword>
<evidence type="ECO:0000256" key="1">
    <source>
        <dbReference type="ARBA" id="ARBA00022801"/>
    </source>
</evidence>
<dbReference type="NCBIfam" id="TIGR01353">
    <property type="entry name" value="dGTP_triPase"/>
    <property type="match status" value="1"/>
</dbReference>
<dbReference type="SUPFAM" id="SSF109604">
    <property type="entry name" value="HD-domain/PDEase-like"/>
    <property type="match status" value="1"/>
</dbReference>
<dbReference type="InterPro" id="IPR050135">
    <property type="entry name" value="dGTPase-like"/>
</dbReference>
<dbReference type="STRING" id="1703.BLSMQ_2273"/>
<dbReference type="PATRIC" id="fig|1703.6.peg.1496"/>
<accession>A0A0B9AAK9</accession>
<dbReference type="SMART" id="SM00471">
    <property type="entry name" value="HDc"/>
    <property type="match status" value="1"/>
</dbReference>
<feature type="domain" description="HD" evidence="3">
    <location>
        <begin position="74"/>
        <end position="228"/>
    </location>
</feature>
<comment type="similarity">
    <text evidence="2">Belongs to the dGTPase family. Type 2 subfamily.</text>
</comment>
<reference evidence="4 5" key="1">
    <citation type="submission" date="2014-11" db="EMBL/GenBank/DDBJ databases">
        <title>Draft Genome Sequence of Brevibacterium linens AE038-8.</title>
        <authorList>
            <person name="Maizel D."/>
            <person name="Utturkar S.M."/>
            <person name="Brown S.D."/>
            <person name="Ferrero M."/>
            <person name="Rosen B.P."/>
        </authorList>
    </citation>
    <scope>NUCLEOTIDE SEQUENCE [LARGE SCALE GENOMIC DNA]</scope>
    <source>
        <strain evidence="4 5">AE038-8</strain>
    </source>
</reference>
<dbReference type="OrthoDB" id="9803619at2"/>
<dbReference type="GO" id="GO:0008832">
    <property type="term" value="F:dGTPase activity"/>
    <property type="evidence" value="ECO:0007669"/>
    <property type="project" value="TreeGrafter"/>
</dbReference>
<dbReference type="InterPro" id="IPR006674">
    <property type="entry name" value="HD_domain"/>
</dbReference>
<dbReference type="Proteomes" id="UP000031488">
    <property type="component" value="Unassembled WGS sequence"/>
</dbReference>
<dbReference type="HAMAP" id="MF_01212">
    <property type="entry name" value="dGTPase_type2"/>
    <property type="match status" value="1"/>
</dbReference>